<dbReference type="InterPro" id="IPR017853">
    <property type="entry name" value="GH"/>
</dbReference>
<evidence type="ECO:0000313" key="10">
    <source>
        <dbReference type="EMBL" id="OQP63088.1"/>
    </source>
</evidence>
<dbReference type="GO" id="GO:0009986">
    <property type="term" value="C:cell surface"/>
    <property type="evidence" value="ECO:0007669"/>
    <property type="project" value="TreeGrafter"/>
</dbReference>
<proteinExistence type="inferred from homology"/>
<evidence type="ECO:0000256" key="2">
    <source>
        <dbReference type="ARBA" id="ARBA00022801"/>
    </source>
</evidence>
<dbReference type="STRING" id="1703345.A3860_03700"/>
<dbReference type="EMBL" id="LVYD01000047">
    <property type="protein sequence ID" value="OQP63088.1"/>
    <property type="molecule type" value="Genomic_DNA"/>
</dbReference>
<dbReference type="SUPFAM" id="SSF49785">
    <property type="entry name" value="Galactose-binding domain-like"/>
    <property type="match status" value="1"/>
</dbReference>
<dbReference type="InterPro" id="IPR041342">
    <property type="entry name" value="CBM35"/>
</dbReference>
<dbReference type="InterPro" id="IPR008979">
    <property type="entry name" value="Galactose-bd-like_sf"/>
</dbReference>
<dbReference type="OrthoDB" id="9800955at2"/>
<dbReference type="InterPro" id="IPR001547">
    <property type="entry name" value="Glyco_hydro_5"/>
</dbReference>
<dbReference type="Pfam" id="PF00150">
    <property type="entry name" value="Cellulase"/>
    <property type="match status" value="1"/>
</dbReference>
<gene>
    <name evidence="10" type="ORF">A3860_03700</name>
</gene>
<dbReference type="InterPro" id="IPR005084">
    <property type="entry name" value="CBM6"/>
</dbReference>
<dbReference type="SUPFAM" id="SSF51445">
    <property type="entry name" value="(Trans)glycosidases"/>
    <property type="match status" value="1"/>
</dbReference>
<dbReference type="InterPro" id="IPR050386">
    <property type="entry name" value="Glycosyl_hydrolase_5"/>
</dbReference>
<dbReference type="GO" id="GO:0008422">
    <property type="term" value="F:beta-glucosidase activity"/>
    <property type="evidence" value="ECO:0007669"/>
    <property type="project" value="TreeGrafter"/>
</dbReference>
<keyword evidence="3" id="KW-0136">Cellulose degradation</keyword>
<evidence type="ECO:0000256" key="6">
    <source>
        <dbReference type="ARBA" id="ARBA00023326"/>
    </source>
</evidence>
<dbReference type="AlphaFoldDB" id="A0A1V9FXS2"/>
<dbReference type="CDD" id="cd04080">
    <property type="entry name" value="CBM6_cellulase-like"/>
    <property type="match status" value="1"/>
</dbReference>
<evidence type="ECO:0000313" key="11">
    <source>
        <dbReference type="Proteomes" id="UP000192796"/>
    </source>
</evidence>
<evidence type="ECO:0000256" key="8">
    <source>
        <dbReference type="SAM" id="SignalP"/>
    </source>
</evidence>
<dbReference type="GO" id="GO:0005576">
    <property type="term" value="C:extracellular region"/>
    <property type="evidence" value="ECO:0007669"/>
    <property type="project" value="TreeGrafter"/>
</dbReference>
<keyword evidence="2 7" id="KW-0378">Hydrolase</keyword>
<dbReference type="PROSITE" id="PS51175">
    <property type="entry name" value="CBM6"/>
    <property type="match status" value="1"/>
</dbReference>
<dbReference type="Gene3D" id="2.60.120.260">
    <property type="entry name" value="Galactose-binding domain-like"/>
    <property type="match status" value="1"/>
</dbReference>
<evidence type="ECO:0000259" key="9">
    <source>
        <dbReference type="PROSITE" id="PS51175"/>
    </source>
</evidence>
<reference evidence="10 11" key="1">
    <citation type="submission" date="2016-03" db="EMBL/GenBank/DDBJ databases">
        <title>Niastella vici sp. nov., isolated from farmland soil.</title>
        <authorList>
            <person name="Chen L."/>
            <person name="Wang D."/>
            <person name="Yang S."/>
            <person name="Wang G."/>
        </authorList>
    </citation>
    <scope>NUCLEOTIDE SEQUENCE [LARGE SCALE GENOMIC DNA]</scope>
    <source>
        <strain evidence="10 11">DJ57</strain>
    </source>
</reference>
<accession>A0A1V9FXS2</accession>
<dbReference type="Pfam" id="PF18099">
    <property type="entry name" value="CBM_35_2"/>
    <property type="match status" value="1"/>
</dbReference>
<evidence type="ECO:0000256" key="3">
    <source>
        <dbReference type="ARBA" id="ARBA00023001"/>
    </source>
</evidence>
<evidence type="ECO:0000256" key="5">
    <source>
        <dbReference type="ARBA" id="ARBA00023295"/>
    </source>
</evidence>
<protein>
    <submittedName>
        <fullName evidence="10">Glycosyl hydrolase family 5</fullName>
    </submittedName>
</protein>
<keyword evidence="11" id="KW-1185">Reference proteome</keyword>
<keyword evidence="6" id="KW-0624">Polysaccharide degradation</keyword>
<evidence type="ECO:0000256" key="1">
    <source>
        <dbReference type="ARBA" id="ARBA00005641"/>
    </source>
</evidence>
<feature type="chain" id="PRO_5012054148" evidence="8">
    <location>
        <begin position="24"/>
        <end position="581"/>
    </location>
</feature>
<dbReference type="GO" id="GO:0030246">
    <property type="term" value="F:carbohydrate binding"/>
    <property type="evidence" value="ECO:0007669"/>
    <property type="project" value="InterPro"/>
</dbReference>
<dbReference type="Gene3D" id="3.20.20.80">
    <property type="entry name" value="Glycosidases"/>
    <property type="match status" value="1"/>
</dbReference>
<sequence>MRHPRLTSLLLLLIIMVPPQTNAQGFLRASGKQLVNEKNENVLLRGVGLGGWMLQEGYMLQVNGPGMQHMIRARIAELIGEDSTRAFYNSWLANHTRRIDIDSMKAWGFNSVRLPMHYNLYTLPVDKEPEPGKQTWLEKGFQLTDSLLAWCKANHMYLILDLHAAPGGQGNDNNISDRDPSKPSLWDSEANRQKTIALWKKLAERYANEPNIGGYDILNEPNWGFEDPANDKNGLKESGNQPLRQLMMDITTAIRSVDKKHLIIIEGNGWGNNYNGVLPPWDNNMALSFHKYWNFNNTAAIQHILDTRNTYNVPVWLGETGENSNVWFTEAVRLLETNNIGWAWWPLKKLGNNNPMQVKTNKEYEKVLAFWSGNAPKPSAAEACKGLMELAAATRLENTIIKRDVLDALFRQPYSQATIPFKANVIRSGSVVKAVDYDLGRNGAAYFDTDSADYHISNGKRGGNRGRVYRNDGVDIAVDPSIADGYIVTNTEPGEWLQYTINVVKAGHYHIKLNYNLEKENAKFSLQINNSETKKLTVPKATGWQSLEIKDITLKEGSNNIRIYIDSGEMSLREMQFTAIE</sequence>
<evidence type="ECO:0000256" key="7">
    <source>
        <dbReference type="RuleBase" id="RU361153"/>
    </source>
</evidence>
<comment type="caution">
    <text evidence="10">The sequence shown here is derived from an EMBL/GenBank/DDBJ whole genome shotgun (WGS) entry which is preliminary data.</text>
</comment>
<name>A0A1V9FXS2_9BACT</name>
<keyword evidence="4" id="KW-0119">Carbohydrate metabolism</keyword>
<organism evidence="10 11">
    <name type="scientific">Niastella vici</name>
    <dbReference type="NCBI Taxonomy" id="1703345"/>
    <lineage>
        <taxon>Bacteria</taxon>
        <taxon>Pseudomonadati</taxon>
        <taxon>Bacteroidota</taxon>
        <taxon>Chitinophagia</taxon>
        <taxon>Chitinophagales</taxon>
        <taxon>Chitinophagaceae</taxon>
        <taxon>Niastella</taxon>
    </lineage>
</organism>
<dbReference type="PANTHER" id="PTHR31297">
    <property type="entry name" value="GLUCAN ENDO-1,6-BETA-GLUCOSIDASE B"/>
    <property type="match status" value="1"/>
</dbReference>
<dbReference type="Proteomes" id="UP000192796">
    <property type="component" value="Unassembled WGS sequence"/>
</dbReference>
<feature type="signal peptide" evidence="8">
    <location>
        <begin position="1"/>
        <end position="23"/>
    </location>
</feature>
<keyword evidence="8" id="KW-0732">Signal</keyword>
<dbReference type="GO" id="GO:0030245">
    <property type="term" value="P:cellulose catabolic process"/>
    <property type="evidence" value="ECO:0007669"/>
    <property type="project" value="UniProtKB-KW"/>
</dbReference>
<feature type="domain" description="CBM6" evidence="9">
    <location>
        <begin position="452"/>
        <end position="578"/>
    </location>
</feature>
<evidence type="ECO:0000256" key="4">
    <source>
        <dbReference type="ARBA" id="ARBA00023277"/>
    </source>
</evidence>
<comment type="similarity">
    <text evidence="1 7">Belongs to the glycosyl hydrolase 5 (cellulase A) family.</text>
</comment>
<keyword evidence="5 7" id="KW-0326">Glycosidase</keyword>
<dbReference type="PANTHER" id="PTHR31297:SF41">
    <property type="entry name" value="ENDOGLUCANASE, PUTATIVE (AFU_ORTHOLOGUE AFUA_5G01830)-RELATED"/>
    <property type="match status" value="1"/>
</dbReference>